<comment type="caution">
    <text evidence="1">The sequence shown here is derived from an EMBL/GenBank/DDBJ whole genome shotgun (WGS) entry which is preliminary data.</text>
</comment>
<protein>
    <recommendedName>
        <fullName evidence="3">Response regulatory domain-containing protein</fullName>
    </recommendedName>
</protein>
<dbReference type="Proteomes" id="UP000196531">
    <property type="component" value="Unassembled WGS sequence"/>
</dbReference>
<dbReference type="AlphaFoldDB" id="A0A1Y5FH09"/>
<accession>A0A1Y5FH09</accession>
<organism evidence="1 2">
    <name type="scientific">Halobacteriovorax marinus</name>
    <dbReference type="NCBI Taxonomy" id="97084"/>
    <lineage>
        <taxon>Bacteria</taxon>
        <taxon>Pseudomonadati</taxon>
        <taxon>Bdellovibrionota</taxon>
        <taxon>Bacteriovoracia</taxon>
        <taxon>Bacteriovoracales</taxon>
        <taxon>Halobacteriovoraceae</taxon>
        <taxon>Halobacteriovorax</taxon>
    </lineage>
</organism>
<dbReference type="EMBL" id="MAAO01000004">
    <property type="protein sequence ID" value="OUR98605.1"/>
    <property type="molecule type" value="Genomic_DNA"/>
</dbReference>
<proteinExistence type="predicted"/>
<evidence type="ECO:0000313" key="1">
    <source>
        <dbReference type="EMBL" id="OUR98605.1"/>
    </source>
</evidence>
<evidence type="ECO:0000313" key="2">
    <source>
        <dbReference type="Proteomes" id="UP000196531"/>
    </source>
</evidence>
<sequence>MKKLYYIEQETFLRDMVEGLCKQNSDFECYTTDEGRESLYFFNDLKPDFILIDWATIAEYQEKLLVELNSVTQIPFGLTIDPQVQVPKPWQERATLILDKPLEAKSLLKKVFP</sequence>
<gene>
    <name evidence="1" type="ORF">A9Q84_04100</name>
</gene>
<reference evidence="2" key="1">
    <citation type="journal article" date="2017" name="Proc. Natl. Acad. Sci. U.S.A.">
        <title>Simulation of Deepwater Horizon oil plume reveals substrate specialization within a complex community of hydrocarbon-degraders.</title>
        <authorList>
            <person name="Hu P."/>
            <person name="Dubinsky E.A."/>
            <person name="Probst A.J."/>
            <person name="Wang J."/>
            <person name="Sieber C.M.K."/>
            <person name="Tom L.M."/>
            <person name="Gardinali P."/>
            <person name="Banfield J.F."/>
            <person name="Atlas R.M."/>
            <person name="Andersen G.L."/>
        </authorList>
    </citation>
    <scope>NUCLEOTIDE SEQUENCE [LARGE SCALE GENOMIC DNA]</scope>
</reference>
<evidence type="ECO:0008006" key="3">
    <source>
        <dbReference type="Google" id="ProtNLM"/>
    </source>
</evidence>
<name>A0A1Y5FH09_9BACT</name>